<dbReference type="CDD" id="cd07713">
    <property type="entry name" value="DHPS-like_MBL-fold"/>
    <property type="match status" value="1"/>
</dbReference>
<dbReference type="InterPro" id="IPR001279">
    <property type="entry name" value="Metallo-B-lactamas"/>
</dbReference>
<reference evidence="2 3" key="1">
    <citation type="submission" date="2023-03" db="EMBL/GenBank/DDBJ databases">
        <title>Speciation in Pyrococcus: adaptation to high temperature as a mechanism.</title>
        <authorList>
            <person name="Gu J."/>
        </authorList>
    </citation>
    <scope>NUCLEOTIDE SEQUENCE [LARGE SCALE GENOMIC DNA]</scope>
    <source>
        <strain evidence="2 3">LMOA34</strain>
    </source>
</reference>
<evidence type="ECO:0000313" key="3">
    <source>
        <dbReference type="Proteomes" id="UP001571980"/>
    </source>
</evidence>
<proteinExistence type="predicted"/>
<dbReference type="Gene3D" id="3.60.15.10">
    <property type="entry name" value="Ribonuclease Z/Hydroxyacylglutathione hydrolase-like"/>
    <property type="match status" value="1"/>
</dbReference>
<dbReference type="PANTHER" id="PTHR13754:SF18">
    <property type="entry name" value="7,8-DIHYDROPTERIN-6-METHYL-4-(BETA-D-RIBOFURANOSYL)-AMINOBENZENE-5'-PHOSPHATE SYNTHASE"/>
    <property type="match status" value="1"/>
</dbReference>
<gene>
    <name evidence="2" type="ORF">P8X34_00245</name>
</gene>
<dbReference type="SUPFAM" id="SSF56281">
    <property type="entry name" value="Metallo-hydrolase/oxidoreductase"/>
    <property type="match status" value="1"/>
</dbReference>
<keyword evidence="3" id="KW-1185">Reference proteome</keyword>
<name>A0ABV4T024_9EURY</name>
<organism evidence="2 3">
    <name type="scientific">Pyrococcus kukulkanii</name>
    <dbReference type="NCBI Taxonomy" id="1609559"/>
    <lineage>
        <taxon>Archaea</taxon>
        <taxon>Methanobacteriati</taxon>
        <taxon>Methanobacteriota</taxon>
        <taxon>Thermococci</taxon>
        <taxon>Thermococcales</taxon>
        <taxon>Thermococcaceae</taxon>
        <taxon>Pyrococcus</taxon>
    </lineage>
</organism>
<dbReference type="EMBL" id="JARRIG010000001">
    <property type="protein sequence ID" value="MFA4803194.1"/>
    <property type="molecule type" value="Genomic_DNA"/>
</dbReference>
<dbReference type="Proteomes" id="UP001571980">
    <property type="component" value="Unassembled WGS sequence"/>
</dbReference>
<feature type="domain" description="Metallo-beta-lactamase" evidence="1">
    <location>
        <begin position="21"/>
        <end position="239"/>
    </location>
</feature>
<dbReference type="InterPro" id="IPR036866">
    <property type="entry name" value="RibonucZ/Hydroxyglut_hydro"/>
</dbReference>
<protein>
    <submittedName>
        <fullName evidence="2">MBL fold metallo-hydrolase</fullName>
    </submittedName>
</protein>
<evidence type="ECO:0000259" key="1">
    <source>
        <dbReference type="SMART" id="SM00849"/>
    </source>
</evidence>
<dbReference type="InterPro" id="IPR052926">
    <property type="entry name" value="Metallo-beta-lactamase_dom"/>
</dbReference>
<dbReference type="SMART" id="SM00849">
    <property type="entry name" value="Lactamase_B"/>
    <property type="match status" value="1"/>
</dbReference>
<evidence type="ECO:0000313" key="2">
    <source>
        <dbReference type="EMBL" id="MFA4803194.1"/>
    </source>
</evidence>
<comment type="caution">
    <text evidence="2">The sequence shown here is derived from an EMBL/GenBank/DDBJ whole genome shotgun (WGS) entry which is preliminary data.</text>
</comment>
<dbReference type="InterPro" id="IPR041712">
    <property type="entry name" value="DHPS-like_MBL-fold"/>
</dbReference>
<dbReference type="RefSeq" id="WP_082775976.1">
    <property type="nucleotide sequence ID" value="NZ_CP010835.1"/>
</dbReference>
<dbReference type="GeneID" id="28492304"/>
<dbReference type="PANTHER" id="PTHR13754">
    <property type="entry name" value="METALLO-BETA-LACTAMASE SUPERFAMILY PROTEIN"/>
    <property type="match status" value="1"/>
</dbReference>
<sequence>MKVTIVFENHAGYRKGLIGYHGFSALVEHNGYKVLVDTGTDGGVLLNNMRELNIDPKDIDALFITHGHYDHTGGLKALLEARGKPLDVYAHPGIFERRIALKPRRREIGIPFTREELEELGARFHLSDKPQEFLPGFMSSGEIERTTWDRAVGYFPDGKKDPVRDDIALIVKAEKGIMVISGCGHSGIINIARHAIKLSGEKILALIGGFHLKGANKKILEDAVRELKKLDIKKLYPGHCTGLEEFAYLYSRFGNVEGIYVGKEIKI</sequence>
<dbReference type="Pfam" id="PF00753">
    <property type="entry name" value="Lactamase_B"/>
    <property type="match status" value="1"/>
</dbReference>
<accession>A0ABV4T024</accession>